<gene>
    <name evidence="9" type="ORF">RB653_010079</name>
</gene>
<feature type="compositionally biased region" description="Polar residues" evidence="5">
    <location>
        <begin position="816"/>
        <end position="825"/>
    </location>
</feature>
<organism evidence="9 10">
    <name type="scientific">Dictyostelium firmibasis</name>
    <dbReference type="NCBI Taxonomy" id="79012"/>
    <lineage>
        <taxon>Eukaryota</taxon>
        <taxon>Amoebozoa</taxon>
        <taxon>Evosea</taxon>
        <taxon>Eumycetozoa</taxon>
        <taxon>Dictyostelia</taxon>
        <taxon>Dictyosteliales</taxon>
        <taxon>Dictyosteliaceae</taxon>
        <taxon>Dictyostelium</taxon>
    </lineage>
</organism>
<feature type="compositionally biased region" description="Low complexity" evidence="5">
    <location>
        <begin position="826"/>
        <end position="835"/>
    </location>
</feature>
<evidence type="ECO:0000313" key="10">
    <source>
        <dbReference type="Proteomes" id="UP001344447"/>
    </source>
</evidence>
<dbReference type="EMBL" id="JAVFKY010000006">
    <property type="protein sequence ID" value="KAK5574825.1"/>
    <property type="molecule type" value="Genomic_DNA"/>
</dbReference>
<feature type="region of interest" description="Disordered" evidence="5">
    <location>
        <begin position="816"/>
        <end position="835"/>
    </location>
</feature>
<evidence type="ECO:0000259" key="8">
    <source>
        <dbReference type="Pfam" id="PF24612"/>
    </source>
</evidence>
<evidence type="ECO:0000256" key="4">
    <source>
        <dbReference type="ARBA" id="ARBA00023180"/>
    </source>
</evidence>
<dbReference type="Proteomes" id="UP001344447">
    <property type="component" value="Unassembled WGS sequence"/>
</dbReference>
<dbReference type="CDD" id="cd00102">
    <property type="entry name" value="IPT"/>
    <property type="match status" value="1"/>
</dbReference>
<dbReference type="PANTHER" id="PTHR31341:SF4">
    <property type="entry name" value="IPT_TIG DOMAIN-CONTAINING PROTEIN-RELATED"/>
    <property type="match status" value="1"/>
</dbReference>
<keyword evidence="10" id="KW-1185">Reference proteome</keyword>
<evidence type="ECO:0000256" key="2">
    <source>
        <dbReference type="ARBA" id="ARBA00022729"/>
    </source>
</evidence>
<feature type="domain" description="TgrO1-like immunoglobulin-like" evidence="8">
    <location>
        <begin position="460"/>
        <end position="538"/>
    </location>
</feature>
<feature type="signal peptide" evidence="7">
    <location>
        <begin position="1"/>
        <end position="21"/>
    </location>
</feature>
<dbReference type="InterPro" id="IPR052014">
    <property type="entry name" value="Dictyostelium_Tiger"/>
</dbReference>
<comment type="caution">
    <text evidence="9">The sequence shown here is derived from an EMBL/GenBank/DDBJ whole genome shotgun (WGS) entry which is preliminary data.</text>
</comment>
<dbReference type="Pfam" id="PF24612">
    <property type="entry name" value="Ig_TgrO1"/>
    <property type="match status" value="2"/>
</dbReference>
<proteinExistence type="predicted"/>
<dbReference type="InterPro" id="IPR014756">
    <property type="entry name" value="Ig_E-set"/>
</dbReference>
<keyword evidence="6" id="KW-1133">Transmembrane helix</keyword>
<comment type="subcellular location">
    <subcellularLocation>
        <location evidence="1">Membrane</location>
    </subcellularLocation>
</comment>
<keyword evidence="3 6" id="KW-0472">Membrane</keyword>
<dbReference type="AlphaFoldDB" id="A0AAN7TSK8"/>
<feature type="chain" id="PRO_5042905737" description="TgrO1-like immunoglobulin-like domain-containing protein" evidence="7">
    <location>
        <begin position="22"/>
        <end position="1036"/>
    </location>
</feature>
<keyword evidence="2 7" id="KW-0732">Signal</keyword>
<feature type="compositionally biased region" description="Polar residues" evidence="5">
    <location>
        <begin position="1021"/>
        <end position="1036"/>
    </location>
</feature>
<dbReference type="GO" id="GO:0016020">
    <property type="term" value="C:membrane"/>
    <property type="evidence" value="ECO:0007669"/>
    <property type="project" value="UniProtKB-SubCell"/>
</dbReference>
<keyword evidence="4" id="KW-0325">Glycoprotein</keyword>
<evidence type="ECO:0000313" key="9">
    <source>
        <dbReference type="EMBL" id="KAK5574825.1"/>
    </source>
</evidence>
<sequence length="1036" mass="116463">MNKKLFLIIFLLLLSIFNVYCFVDPYNTNIFSNETYLSYGFFSGNDFFKSFIFNHYDGSSFQLNFTCIHSINTTCSSQINESEKKQMYGDQISYYTTDKTYSLDPGMYPTPIVSTPFKPSTKGEKSIIKGSYLVFSEKITVFDIIYPTRREIKILDIKSSSSFDATNVSVEFPSGCGYQVIKWVNGNKYNFSYASPNVSKIKITSTNIIVNGSDFCDSSYQPNITIDGIAIQSLIIKKDHDSIVFNYSQLYTSKSLMRIVTSNITSVEAELQFKPEPLIINSVTINKGGLIILDGLRLSSSQTNIVVVKIGNLTCLNAISTSYDSISCNLNPSIINNTSPSTSSQNNFLVSVTINNITNENTLLFNYGVVRLNPNKYSLPDRYLQLNGDCLGNINNTVVYLNGNETKLNDLQINHYETTLSFKIPAEYKSKLNVSVKSNNIKSNEIQIDISFYASVPSQTPNTNGNSTIIFTLNNILPENYNKQPNIRINQEQIQINGISLKNSTNQEVQSFSFLIPPGCGKKEIEISIGNQSCSSSYAYTEPTISNCFVTGFDGKSGEIICNGNLGNRNYLNKSSVLFSNNEIIPTIVNTTTLSFPLLSAYYTDGLIFEICGIESKPFKLDISPSLKRTDKSEFSTVGGKFYILGEFISPSLNSTVFCNDLEYQSNFENSTALSFDINVQGPNDLLCNYTFDNGKNSSNFKIEYPLPIVSNTSKIYTSGGNLTIYGKNFYNISNIQVEIDNYLKCTDVEFFNVSTITCSLPPIEESEQFSIFNKKLLVNNTTIFSNKLLLNITFDSKSWNGYIFQYSKDEVINSGNSENSNNQTINSGKSINKNKSGSGIKLSLRDKILIGVIIPGVILSIIIFSLKIYDNSNIRKARKEEFIKITDMRKVINLEVDVSRGFTEDVLDVMGNKHLNDKCSMVSHITRTANQKTELVWAHMQEQERLKQEQQSDQVGSSIQFQQQEQQIINDEVGSSNQFQQQEQHNDEVDSSNQFKQQNLIDNSNNNYNNDNQEKDLDNNCDNENQVDQPKTNTN</sequence>
<accession>A0AAN7TSK8</accession>
<dbReference type="InterPro" id="IPR057594">
    <property type="entry name" value="TgrO1-like_Ig"/>
</dbReference>
<dbReference type="Gene3D" id="2.60.40.10">
    <property type="entry name" value="Immunoglobulins"/>
    <property type="match status" value="1"/>
</dbReference>
<feature type="transmembrane region" description="Helical" evidence="6">
    <location>
        <begin position="849"/>
        <end position="870"/>
    </location>
</feature>
<feature type="domain" description="TgrO1-like immunoglobulin-like" evidence="8">
    <location>
        <begin position="116"/>
        <end position="193"/>
    </location>
</feature>
<name>A0AAN7TSK8_9MYCE</name>
<reference evidence="9 10" key="1">
    <citation type="submission" date="2023-11" db="EMBL/GenBank/DDBJ databases">
        <title>Dfirmibasis_genome.</title>
        <authorList>
            <person name="Edelbroek B."/>
            <person name="Kjellin J."/>
            <person name="Jerlstrom-Hultqvist J."/>
            <person name="Soderbom F."/>
        </authorList>
    </citation>
    <scope>NUCLEOTIDE SEQUENCE [LARGE SCALE GENOMIC DNA]</scope>
    <source>
        <strain evidence="9 10">TNS-C-14</strain>
    </source>
</reference>
<keyword evidence="6" id="KW-0812">Transmembrane</keyword>
<dbReference type="InterPro" id="IPR013783">
    <property type="entry name" value="Ig-like_fold"/>
</dbReference>
<evidence type="ECO:0000256" key="6">
    <source>
        <dbReference type="SAM" id="Phobius"/>
    </source>
</evidence>
<feature type="compositionally biased region" description="Low complexity" evidence="5">
    <location>
        <begin position="1001"/>
        <end position="1012"/>
    </location>
</feature>
<evidence type="ECO:0000256" key="3">
    <source>
        <dbReference type="ARBA" id="ARBA00023136"/>
    </source>
</evidence>
<evidence type="ECO:0000256" key="5">
    <source>
        <dbReference type="SAM" id="MobiDB-lite"/>
    </source>
</evidence>
<dbReference type="PANTHER" id="PTHR31341">
    <property type="entry name" value="IPT/TIG DOMAIN-CONTAINING PROTEIN-RELATED-RELATED"/>
    <property type="match status" value="1"/>
</dbReference>
<dbReference type="SUPFAM" id="SSF81296">
    <property type="entry name" value="E set domains"/>
    <property type="match status" value="1"/>
</dbReference>
<feature type="region of interest" description="Disordered" evidence="5">
    <location>
        <begin position="1001"/>
        <end position="1036"/>
    </location>
</feature>
<protein>
    <recommendedName>
        <fullName evidence="8">TgrO1-like immunoglobulin-like domain-containing protein</fullName>
    </recommendedName>
</protein>
<evidence type="ECO:0000256" key="7">
    <source>
        <dbReference type="SAM" id="SignalP"/>
    </source>
</evidence>
<evidence type="ECO:0000256" key="1">
    <source>
        <dbReference type="ARBA" id="ARBA00004370"/>
    </source>
</evidence>